<protein>
    <submittedName>
        <fullName evidence="2">Uncharacterized protein</fullName>
    </submittedName>
</protein>
<name>A0A0D2LCV6_HYPSF</name>
<feature type="compositionally biased region" description="Basic and acidic residues" evidence="1">
    <location>
        <begin position="1"/>
        <end position="11"/>
    </location>
</feature>
<evidence type="ECO:0000313" key="2">
    <source>
        <dbReference type="EMBL" id="KJA25132.1"/>
    </source>
</evidence>
<evidence type="ECO:0000256" key="1">
    <source>
        <dbReference type="SAM" id="MobiDB-lite"/>
    </source>
</evidence>
<evidence type="ECO:0000313" key="3">
    <source>
        <dbReference type="Proteomes" id="UP000054270"/>
    </source>
</evidence>
<accession>A0A0D2LCV6</accession>
<dbReference type="OrthoDB" id="3250036at2759"/>
<organism evidence="2 3">
    <name type="scientific">Hypholoma sublateritium (strain FD-334 SS-4)</name>
    <dbReference type="NCBI Taxonomy" id="945553"/>
    <lineage>
        <taxon>Eukaryota</taxon>
        <taxon>Fungi</taxon>
        <taxon>Dikarya</taxon>
        <taxon>Basidiomycota</taxon>
        <taxon>Agaricomycotina</taxon>
        <taxon>Agaricomycetes</taxon>
        <taxon>Agaricomycetidae</taxon>
        <taxon>Agaricales</taxon>
        <taxon>Agaricineae</taxon>
        <taxon>Strophariaceae</taxon>
        <taxon>Hypholoma</taxon>
    </lineage>
</organism>
<feature type="compositionally biased region" description="Basic and acidic residues" evidence="1">
    <location>
        <begin position="75"/>
        <end position="106"/>
    </location>
</feature>
<reference evidence="3" key="1">
    <citation type="submission" date="2014-04" db="EMBL/GenBank/DDBJ databases">
        <title>Evolutionary Origins and Diversification of the Mycorrhizal Mutualists.</title>
        <authorList>
            <consortium name="DOE Joint Genome Institute"/>
            <consortium name="Mycorrhizal Genomics Consortium"/>
            <person name="Kohler A."/>
            <person name="Kuo A."/>
            <person name="Nagy L.G."/>
            <person name="Floudas D."/>
            <person name="Copeland A."/>
            <person name="Barry K.W."/>
            <person name="Cichocki N."/>
            <person name="Veneault-Fourrey C."/>
            <person name="LaButti K."/>
            <person name="Lindquist E.A."/>
            <person name="Lipzen A."/>
            <person name="Lundell T."/>
            <person name="Morin E."/>
            <person name="Murat C."/>
            <person name="Riley R."/>
            <person name="Ohm R."/>
            <person name="Sun H."/>
            <person name="Tunlid A."/>
            <person name="Henrissat B."/>
            <person name="Grigoriev I.V."/>
            <person name="Hibbett D.S."/>
            <person name="Martin F."/>
        </authorList>
    </citation>
    <scope>NUCLEOTIDE SEQUENCE [LARGE SCALE GENOMIC DNA]</scope>
    <source>
        <strain evidence="3">FD-334 SS-4</strain>
    </source>
</reference>
<keyword evidence="3" id="KW-1185">Reference proteome</keyword>
<dbReference type="AlphaFoldDB" id="A0A0D2LCV6"/>
<feature type="region of interest" description="Disordered" evidence="1">
    <location>
        <begin position="1"/>
        <end position="106"/>
    </location>
</feature>
<proteinExistence type="predicted"/>
<dbReference type="Proteomes" id="UP000054270">
    <property type="component" value="Unassembled WGS sequence"/>
</dbReference>
<sequence>MDKINTDERTGTENMPGNFPLDDDDSTSSGGYGASPEQVWSAKAQRGVHLPAGNGYPSSKESDSGLIDQATDGTNLKEELQDAEQGRDKESFQREDEWASGKDKDV</sequence>
<gene>
    <name evidence="2" type="ORF">HYPSUDRAFT_38092</name>
</gene>
<dbReference type="EMBL" id="KN817533">
    <property type="protein sequence ID" value="KJA25132.1"/>
    <property type="molecule type" value="Genomic_DNA"/>
</dbReference>